<dbReference type="RefSeq" id="WP_058899533.1">
    <property type="nucleotide sequence ID" value="NZ_CP013068.1"/>
</dbReference>
<feature type="transmembrane region" description="Helical" evidence="7">
    <location>
        <begin position="391"/>
        <end position="422"/>
    </location>
</feature>
<evidence type="ECO:0000313" key="9">
    <source>
        <dbReference type="EMBL" id="ALV28419.1"/>
    </source>
</evidence>
<keyword evidence="2" id="KW-0813">Transport</keyword>
<keyword evidence="5 7" id="KW-1133">Transmembrane helix</keyword>
<evidence type="ECO:0000259" key="8">
    <source>
        <dbReference type="PROSITE" id="PS51202"/>
    </source>
</evidence>
<feature type="domain" description="RCK C-terminal" evidence="8">
    <location>
        <begin position="285"/>
        <end position="369"/>
    </location>
</feature>
<evidence type="ECO:0000256" key="2">
    <source>
        <dbReference type="ARBA" id="ARBA00022448"/>
    </source>
</evidence>
<evidence type="ECO:0000256" key="7">
    <source>
        <dbReference type="SAM" id="Phobius"/>
    </source>
</evidence>
<evidence type="ECO:0000256" key="1">
    <source>
        <dbReference type="ARBA" id="ARBA00004141"/>
    </source>
</evidence>
<evidence type="ECO:0000313" key="10">
    <source>
        <dbReference type="Proteomes" id="UP000064921"/>
    </source>
</evidence>
<dbReference type="InterPro" id="IPR051679">
    <property type="entry name" value="DASS-Related_Transporters"/>
</dbReference>
<organism evidence="9 10">
    <name type="scientific">Pannonibacter phragmitetus</name>
    <dbReference type="NCBI Taxonomy" id="121719"/>
    <lineage>
        <taxon>Bacteria</taxon>
        <taxon>Pseudomonadati</taxon>
        <taxon>Pseudomonadota</taxon>
        <taxon>Alphaproteobacteria</taxon>
        <taxon>Hyphomicrobiales</taxon>
        <taxon>Stappiaceae</taxon>
        <taxon>Pannonibacter</taxon>
    </lineage>
</organism>
<evidence type="ECO:0000256" key="6">
    <source>
        <dbReference type="ARBA" id="ARBA00023136"/>
    </source>
</evidence>
<gene>
    <name evidence="9" type="ORF">APZ00_16215</name>
</gene>
<keyword evidence="10" id="KW-1185">Reference proteome</keyword>
<dbReference type="GO" id="GO:0006813">
    <property type="term" value="P:potassium ion transport"/>
    <property type="evidence" value="ECO:0007669"/>
    <property type="project" value="InterPro"/>
</dbReference>
<feature type="transmembrane region" description="Helical" evidence="7">
    <location>
        <begin position="557"/>
        <end position="577"/>
    </location>
</feature>
<feature type="transmembrane region" description="Helical" evidence="7">
    <location>
        <begin position="6"/>
        <end position="22"/>
    </location>
</feature>
<protein>
    <recommendedName>
        <fullName evidence="8">RCK C-terminal domain-containing protein</fullName>
    </recommendedName>
</protein>
<accession>A0A0U3PHU0</accession>
<keyword evidence="3 7" id="KW-0812">Transmembrane</keyword>
<dbReference type="EMBL" id="CP013068">
    <property type="protein sequence ID" value="ALV28419.1"/>
    <property type="molecule type" value="Genomic_DNA"/>
</dbReference>
<feature type="transmembrane region" description="Helical" evidence="7">
    <location>
        <begin position="29"/>
        <end position="50"/>
    </location>
</feature>
<dbReference type="Gene3D" id="3.30.70.1450">
    <property type="entry name" value="Regulator of K+ conductance, C-terminal domain"/>
    <property type="match status" value="1"/>
</dbReference>
<dbReference type="InterPro" id="IPR006037">
    <property type="entry name" value="RCK_C"/>
</dbReference>
<dbReference type="AlphaFoldDB" id="A0A0U3PHU0"/>
<dbReference type="InterPro" id="IPR004680">
    <property type="entry name" value="Cit_transptr-like_dom"/>
</dbReference>
<dbReference type="SUPFAM" id="SSF116726">
    <property type="entry name" value="TrkA C-terminal domain-like"/>
    <property type="match status" value="1"/>
</dbReference>
<dbReference type="GO" id="GO:0008324">
    <property type="term" value="F:monoatomic cation transmembrane transporter activity"/>
    <property type="evidence" value="ECO:0007669"/>
    <property type="project" value="InterPro"/>
</dbReference>
<evidence type="ECO:0000256" key="4">
    <source>
        <dbReference type="ARBA" id="ARBA00022737"/>
    </source>
</evidence>
<dbReference type="Proteomes" id="UP000064921">
    <property type="component" value="Chromosome"/>
</dbReference>
<sequence length="578" mass="59124">MTFDQGLLLALLGGMLAVFVLDRWRIETVALAGLGLACVSGLVPASAAFAGFAHPAVITVIAVLLIVEALHGSQIIIRFGQWLSGLGLRPAGLLACLCITGAVLSTVMNNIGAMALLLPLVFSLSQTGGYDSRAMLMPLAFATLLGGVCTLIGTPANLIVSNTLKAAMGQGLPFLSLFPAGAVIAAAGLAVLLFWCPRIFPLVPAGAAGDGPEDDLFDVRELAVTQGGETVEGLAARLQGRIISVIRQEAHVFPLRPQTELLPGDLVFAEARGRLFTPLIAEGRLAPAVKPEPGEALTRLAVMPHSSLAGSRIAAIADLEELDLRPAAVTTHGRRHEGRLADLQLLTGDVLTLCGAAGAARQLAEDHGLIVVEAASATTPESVPQASPVPLVLFVAGLVVAATGYVTPEAALGGTVLVLALLGHLDLRVALKSLNWPIILLLAAMLPLGDAMETTGTAAMLAEALAVHLVPGQLLPAAVAMLVIALVMTPLVNNAATAAILAPVALQTAASLGLPPAPLLAAVAFGASLDFLTPVGHHNNTLAYGLGGYRFADFLKAGWPVTLAACAGAIAGLALFWT</sequence>
<proteinExistence type="predicted"/>
<reference evidence="9 10" key="1">
    <citation type="submission" date="2015-10" db="EMBL/GenBank/DDBJ databases">
        <title>The world's first case of liver abscess caused by Pannonibacter phragmitetus.</title>
        <authorList>
            <person name="Ming D."/>
            <person name="Wang M."/>
            <person name="Zhou Y."/>
            <person name="Jiang T."/>
            <person name="Hu S."/>
        </authorList>
    </citation>
    <scope>NUCLEOTIDE SEQUENCE [LARGE SCALE GENOMIC DNA]</scope>
    <source>
        <strain evidence="9 10">31801</strain>
    </source>
</reference>
<dbReference type="PANTHER" id="PTHR43652">
    <property type="entry name" value="BASIC AMINO ACID ANTIPORTER YFCC-RELATED"/>
    <property type="match status" value="1"/>
</dbReference>
<dbReference type="PANTHER" id="PTHR43652:SF2">
    <property type="entry name" value="BASIC AMINO ACID ANTIPORTER YFCC-RELATED"/>
    <property type="match status" value="1"/>
</dbReference>
<comment type="subcellular location">
    <subcellularLocation>
        <location evidence="1">Membrane</location>
        <topology evidence="1">Multi-pass membrane protein</topology>
    </subcellularLocation>
</comment>
<keyword evidence="6 7" id="KW-0472">Membrane</keyword>
<name>A0A0U3PHU0_9HYPH</name>
<dbReference type="STRING" id="121719.APZ00_16215"/>
<feature type="transmembrane region" description="Helical" evidence="7">
    <location>
        <begin position="472"/>
        <end position="492"/>
    </location>
</feature>
<feature type="transmembrane region" description="Helical" evidence="7">
    <location>
        <begin position="434"/>
        <end position="452"/>
    </location>
</feature>
<dbReference type="InterPro" id="IPR036721">
    <property type="entry name" value="RCK_C_sf"/>
</dbReference>
<feature type="transmembrane region" description="Helical" evidence="7">
    <location>
        <begin position="504"/>
        <end position="527"/>
    </location>
</feature>
<feature type="transmembrane region" description="Helical" evidence="7">
    <location>
        <begin position="172"/>
        <end position="195"/>
    </location>
</feature>
<dbReference type="KEGG" id="pphr:APZ00_16215"/>
<feature type="transmembrane region" description="Helical" evidence="7">
    <location>
        <begin position="56"/>
        <end position="79"/>
    </location>
</feature>
<feature type="transmembrane region" description="Helical" evidence="7">
    <location>
        <begin position="134"/>
        <end position="160"/>
    </location>
</feature>
<dbReference type="Pfam" id="PF03600">
    <property type="entry name" value="CitMHS"/>
    <property type="match status" value="1"/>
</dbReference>
<dbReference type="PROSITE" id="PS51202">
    <property type="entry name" value="RCK_C"/>
    <property type="match status" value="1"/>
</dbReference>
<keyword evidence="4" id="KW-0677">Repeat</keyword>
<feature type="transmembrane region" description="Helical" evidence="7">
    <location>
        <begin position="91"/>
        <end position="122"/>
    </location>
</feature>
<dbReference type="GO" id="GO:0005886">
    <property type="term" value="C:plasma membrane"/>
    <property type="evidence" value="ECO:0007669"/>
    <property type="project" value="TreeGrafter"/>
</dbReference>
<evidence type="ECO:0000256" key="3">
    <source>
        <dbReference type="ARBA" id="ARBA00022692"/>
    </source>
</evidence>
<evidence type="ECO:0000256" key="5">
    <source>
        <dbReference type="ARBA" id="ARBA00022989"/>
    </source>
</evidence>